<organism evidence="2 3">
    <name type="scientific">Deinococcus gobiensis (strain DSM 21396 / JCM 16679 / CGMCC 1.7299 / I-0)</name>
    <dbReference type="NCBI Taxonomy" id="745776"/>
    <lineage>
        <taxon>Bacteria</taxon>
        <taxon>Thermotogati</taxon>
        <taxon>Deinococcota</taxon>
        <taxon>Deinococci</taxon>
        <taxon>Deinococcales</taxon>
        <taxon>Deinococcaceae</taxon>
        <taxon>Deinococcus</taxon>
    </lineage>
</organism>
<dbReference type="OrthoDB" id="71751at2"/>
<dbReference type="EMBL" id="CP002192">
    <property type="protein sequence ID" value="AFD26908.1"/>
    <property type="molecule type" value="Genomic_DNA"/>
</dbReference>
<keyword evidence="2" id="KW-0614">Plasmid</keyword>
<dbReference type="RefSeq" id="WP_014695426.1">
    <property type="nucleotide sequence ID" value="NC_017805.1"/>
</dbReference>
<geneLocation type="plasmid" evidence="2 3">
    <name>P1</name>
</geneLocation>
<evidence type="ECO:0000313" key="2">
    <source>
        <dbReference type="EMBL" id="AFD26908.1"/>
    </source>
</evidence>
<keyword evidence="3" id="KW-1185">Reference proteome</keyword>
<dbReference type="InterPro" id="IPR021331">
    <property type="entry name" value="Hva1_TUDOR"/>
</dbReference>
<sequence length="67" mass="7444">MTTFKKGDRVKWSSHGGEAHGEVVRVAHEDGEVQGFHYRASKDDPRYIVKLEDGRHAAHTADALSKA</sequence>
<dbReference type="AlphaFoldDB" id="H8H0N9"/>
<proteinExistence type="predicted"/>
<dbReference type="Pfam" id="PF11160">
    <property type="entry name" value="Hva1_TUDOR"/>
    <property type="match status" value="1"/>
</dbReference>
<dbReference type="Proteomes" id="UP000007575">
    <property type="component" value="Plasmid P1"/>
</dbReference>
<protein>
    <recommendedName>
        <fullName evidence="1">Hypervirulence associated protein TUDOR domain-containing protein</fullName>
    </recommendedName>
</protein>
<feature type="domain" description="Hypervirulence associated protein TUDOR" evidence="1">
    <location>
        <begin position="7"/>
        <end position="64"/>
    </location>
</feature>
<name>H8H0N9_DEIGI</name>
<dbReference type="KEGG" id="dgo:DGo_PA0022"/>
<evidence type="ECO:0000313" key="3">
    <source>
        <dbReference type="Proteomes" id="UP000007575"/>
    </source>
</evidence>
<dbReference type="PATRIC" id="fig|745776.4.peg.3059"/>
<reference evidence="2 3" key="1">
    <citation type="journal article" date="2012" name="PLoS ONE">
        <title>Genome sequence and transcriptome analysis of the radioresistant bacterium Deinococcus gobiensis: insights into the extreme environmental adaptations.</title>
        <authorList>
            <person name="Yuan M."/>
            <person name="Chen M."/>
            <person name="Zhang W."/>
            <person name="Lu W."/>
            <person name="Wang J."/>
            <person name="Yang M."/>
            <person name="Zhao P."/>
            <person name="Tang R."/>
            <person name="Li X."/>
            <person name="Hao Y."/>
            <person name="Zhou Z."/>
            <person name="Zhan Y."/>
            <person name="Yu H."/>
            <person name="Teng C."/>
            <person name="Yan Y."/>
            <person name="Ping S."/>
            <person name="Wang Y."/>
            <person name="Lin M."/>
        </authorList>
    </citation>
    <scope>NUCLEOTIDE SEQUENCE [LARGE SCALE GENOMIC DNA]</scope>
    <source>
        <strain evidence="3">DSM 21396 / JCM 16679 / CGMCC 1.7299 / I-0</strain>
        <plasmid evidence="2">P1</plasmid>
    </source>
</reference>
<evidence type="ECO:0000259" key="1">
    <source>
        <dbReference type="Pfam" id="PF11160"/>
    </source>
</evidence>
<gene>
    <name evidence="2" type="ordered locus">DGo_PA0022</name>
</gene>
<accession>H8H0N9</accession>
<dbReference type="HOGENOM" id="CLU_180079_1_1_0"/>
<dbReference type="Gene3D" id="2.30.30.1060">
    <property type="match status" value="1"/>
</dbReference>